<protein>
    <submittedName>
        <fullName evidence="1">Unnamed protein product</fullName>
    </submittedName>
</protein>
<gene>
    <name evidence="1" type="ORF">Pfra01_000240600</name>
</gene>
<reference evidence="1" key="1">
    <citation type="submission" date="2023-04" db="EMBL/GenBank/DDBJ databases">
        <title>Phytophthora fragariaefolia NBRC 109709.</title>
        <authorList>
            <person name="Ichikawa N."/>
            <person name="Sato H."/>
            <person name="Tonouchi N."/>
        </authorList>
    </citation>
    <scope>NUCLEOTIDE SEQUENCE</scope>
    <source>
        <strain evidence="1">NBRC 109709</strain>
    </source>
</reference>
<dbReference type="EMBL" id="BSXT01000194">
    <property type="protein sequence ID" value="GMF20373.1"/>
    <property type="molecule type" value="Genomic_DNA"/>
</dbReference>
<comment type="caution">
    <text evidence="1">The sequence shown here is derived from an EMBL/GenBank/DDBJ whole genome shotgun (WGS) entry which is preliminary data.</text>
</comment>
<evidence type="ECO:0000313" key="1">
    <source>
        <dbReference type="EMBL" id="GMF20373.1"/>
    </source>
</evidence>
<keyword evidence="2" id="KW-1185">Reference proteome</keyword>
<dbReference type="AlphaFoldDB" id="A0A9W6TUN7"/>
<name>A0A9W6TUN7_9STRA</name>
<evidence type="ECO:0000313" key="2">
    <source>
        <dbReference type="Proteomes" id="UP001165121"/>
    </source>
</evidence>
<sequence length="96" mass="11169">MLTTEVWDLGDSKTLQLADLEVVISKRADDLWDAHQERLDPERQQFEAFKNKLVLFALQQPKCFKLDILVLSFPSRRATFILVAVDLCRDYQPFVA</sequence>
<dbReference type="Proteomes" id="UP001165121">
    <property type="component" value="Unassembled WGS sequence"/>
</dbReference>
<organism evidence="1 2">
    <name type="scientific">Phytophthora fragariaefolia</name>
    <dbReference type="NCBI Taxonomy" id="1490495"/>
    <lineage>
        <taxon>Eukaryota</taxon>
        <taxon>Sar</taxon>
        <taxon>Stramenopiles</taxon>
        <taxon>Oomycota</taxon>
        <taxon>Peronosporomycetes</taxon>
        <taxon>Peronosporales</taxon>
        <taxon>Peronosporaceae</taxon>
        <taxon>Phytophthora</taxon>
    </lineage>
</organism>
<accession>A0A9W6TUN7</accession>
<proteinExistence type="predicted"/>